<evidence type="ECO:0000313" key="3">
    <source>
        <dbReference type="Proteomes" id="UP001305647"/>
    </source>
</evidence>
<keyword evidence="3" id="KW-1185">Reference proteome</keyword>
<dbReference type="Gene3D" id="3.30.160.20">
    <property type="match status" value="1"/>
</dbReference>
<organism evidence="2 3">
    <name type="scientific">Parathielavia hyrcaniae</name>
    <dbReference type="NCBI Taxonomy" id="113614"/>
    <lineage>
        <taxon>Eukaryota</taxon>
        <taxon>Fungi</taxon>
        <taxon>Dikarya</taxon>
        <taxon>Ascomycota</taxon>
        <taxon>Pezizomycotina</taxon>
        <taxon>Sordariomycetes</taxon>
        <taxon>Sordariomycetidae</taxon>
        <taxon>Sordariales</taxon>
        <taxon>Chaetomiaceae</taxon>
        <taxon>Parathielavia</taxon>
    </lineage>
</organism>
<protein>
    <submittedName>
        <fullName evidence="2">Uncharacterized protein</fullName>
    </submittedName>
</protein>
<evidence type="ECO:0000256" key="1">
    <source>
        <dbReference type="SAM" id="MobiDB-lite"/>
    </source>
</evidence>
<reference evidence="2" key="1">
    <citation type="journal article" date="2023" name="Mol. Phylogenet. Evol.">
        <title>Genome-scale phylogeny and comparative genomics of the fungal order Sordariales.</title>
        <authorList>
            <person name="Hensen N."/>
            <person name="Bonometti L."/>
            <person name="Westerberg I."/>
            <person name="Brannstrom I.O."/>
            <person name="Guillou S."/>
            <person name="Cros-Aarteil S."/>
            <person name="Calhoun S."/>
            <person name="Haridas S."/>
            <person name="Kuo A."/>
            <person name="Mondo S."/>
            <person name="Pangilinan J."/>
            <person name="Riley R."/>
            <person name="LaButti K."/>
            <person name="Andreopoulos B."/>
            <person name="Lipzen A."/>
            <person name="Chen C."/>
            <person name="Yan M."/>
            <person name="Daum C."/>
            <person name="Ng V."/>
            <person name="Clum A."/>
            <person name="Steindorff A."/>
            <person name="Ohm R.A."/>
            <person name="Martin F."/>
            <person name="Silar P."/>
            <person name="Natvig D.O."/>
            <person name="Lalanne C."/>
            <person name="Gautier V."/>
            <person name="Ament-Velasquez S.L."/>
            <person name="Kruys A."/>
            <person name="Hutchinson M.I."/>
            <person name="Powell A.J."/>
            <person name="Barry K."/>
            <person name="Miller A.N."/>
            <person name="Grigoriev I.V."/>
            <person name="Debuchy R."/>
            <person name="Gladieux P."/>
            <person name="Hiltunen Thoren M."/>
            <person name="Johannesson H."/>
        </authorList>
    </citation>
    <scope>NUCLEOTIDE SEQUENCE</scope>
    <source>
        <strain evidence="2">CBS 757.83</strain>
    </source>
</reference>
<sequence>MPANTLGAQTGSPLSEDRVIYRDLKAWLEQQEQNPRPLSPLQKRAIADILKPGPEPEPDLSDRDWLTLLNLYAQAHHTGPPTFTDESPVPERFISRCQFRATGEAEYMVFPSAAAGFVPDEAGLPVAPCFRRKKDAKQYAAKCCIEHLMRSGHMPTDGLNVVFPKPKPPPPNPPGSKKKAKAAPAPPPPAAAAASPSNHPTNTGTNTSSNDDVPAQGKDNNTTTNTDNEEDPQQPTTRTRVADLCRLMGLAVPAYKLTPSPGIPPADHTTGGGHQYWDGHADFGADAIKVPEEGLGRVANVYGKKNARERVAEEVLAWLVREERARQDEADALLAQMGWGVDS</sequence>
<accession>A0AAN6T657</accession>
<proteinExistence type="predicted"/>
<dbReference type="EMBL" id="MU863624">
    <property type="protein sequence ID" value="KAK4106630.1"/>
    <property type="molecule type" value="Genomic_DNA"/>
</dbReference>
<evidence type="ECO:0000313" key="2">
    <source>
        <dbReference type="EMBL" id="KAK4106630.1"/>
    </source>
</evidence>
<dbReference type="AlphaFoldDB" id="A0AAN6T657"/>
<feature type="region of interest" description="Disordered" evidence="1">
    <location>
        <begin position="158"/>
        <end position="237"/>
    </location>
</feature>
<gene>
    <name evidence="2" type="ORF">N658DRAFT_415637</name>
</gene>
<name>A0AAN6T657_9PEZI</name>
<reference evidence="2" key="2">
    <citation type="submission" date="2023-05" db="EMBL/GenBank/DDBJ databases">
        <authorList>
            <consortium name="Lawrence Berkeley National Laboratory"/>
            <person name="Steindorff A."/>
            <person name="Hensen N."/>
            <person name="Bonometti L."/>
            <person name="Westerberg I."/>
            <person name="Brannstrom I.O."/>
            <person name="Guillou S."/>
            <person name="Cros-Aarteil S."/>
            <person name="Calhoun S."/>
            <person name="Haridas S."/>
            <person name="Kuo A."/>
            <person name="Mondo S."/>
            <person name="Pangilinan J."/>
            <person name="Riley R."/>
            <person name="Labutti K."/>
            <person name="Andreopoulos B."/>
            <person name="Lipzen A."/>
            <person name="Chen C."/>
            <person name="Yanf M."/>
            <person name="Daum C."/>
            <person name="Ng V."/>
            <person name="Clum A."/>
            <person name="Ohm R."/>
            <person name="Martin F."/>
            <person name="Silar P."/>
            <person name="Natvig D."/>
            <person name="Lalanne C."/>
            <person name="Gautier V."/>
            <person name="Ament-Velasquez S.L."/>
            <person name="Kruys A."/>
            <person name="Hutchinson M.I."/>
            <person name="Powell A.J."/>
            <person name="Barry K."/>
            <person name="Miller A.N."/>
            <person name="Grigoriev I.V."/>
            <person name="Debuchy R."/>
            <person name="Gladieux P."/>
            <person name="Thoren M.H."/>
            <person name="Johannesson H."/>
        </authorList>
    </citation>
    <scope>NUCLEOTIDE SEQUENCE</scope>
    <source>
        <strain evidence="2">CBS 757.83</strain>
    </source>
</reference>
<comment type="caution">
    <text evidence="2">The sequence shown here is derived from an EMBL/GenBank/DDBJ whole genome shotgun (WGS) entry which is preliminary data.</text>
</comment>
<feature type="compositionally biased region" description="Low complexity" evidence="1">
    <location>
        <begin position="191"/>
        <end position="210"/>
    </location>
</feature>
<feature type="compositionally biased region" description="Pro residues" evidence="1">
    <location>
        <begin position="165"/>
        <end position="174"/>
    </location>
</feature>
<dbReference type="Proteomes" id="UP001305647">
    <property type="component" value="Unassembled WGS sequence"/>
</dbReference>